<dbReference type="RefSeq" id="WP_133494989.1">
    <property type="nucleotide sequence ID" value="NZ_BMLU01000003.1"/>
</dbReference>
<proteinExistence type="predicted"/>
<sequence>MSGTGLSEYEERVISSVQENGYQIVSVFDPEDITSSFSYSVGFWETVGQPEIIILGLDGSMGRYAVEEAFRQCRNGLTITDGKAIEGLLKGYDETCVARQVHPDHFVRDYFNSAMWYHQWRTGQPLAAAMQLVWSYSGYYPWDDEAPQEIHEDQPVLYIGKPH</sequence>
<dbReference type="EMBL" id="SNWD01000003">
    <property type="protein sequence ID" value="TDN84610.1"/>
    <property type="molecule type" value="Genomic_DNA"/>
</dbReference>
<organism evidence="1 2">
    <name type="scientific">Stakelama pacifica</name>
    <dbReference type="NCBI Taxonomy" id="517720"/>
    <lineage>
        <taxon>Bacteria</taxon>
        <taxon>Pseudomonadati</taxon>
        <taxon>Pseudomonadota</taxon>
        <taxon>Alphaproteobacteria</taxon>
        <taxon>Sphingomonadales</taxon>
        <taxon>Sphingomonadaceae</taxon>
        <taxon>Stakelama</taxon>
    </lineage>
</organism>
<dbReference type="AlphaFoldDB" id="A0A4R6FTT1"/>
<protein>
    <submittedName>
        <fullName evidence="1">Uncharacterized protein DUF4262</fullName>
    </submittedName>
</protein>
<keyword evidence="2" id="KW-1185">Reference proteome</keyword>
<comment type="caution">
    <text evidence="1">The sequence shown here is derived from an EMBL/GenBank/DDBJ whole genome shotgun (WGS) entry which is preliminary data.</text>
</comment>
<gene>
    <name evidence="1" type="ORF">EV664_103256</name>
</gene>
<evidence type="ECO:0000313" key="2">
    <source>
        <dbReference type="Proteomes" id="UP000295493"/>
    </source>
</evidence>
<evidence type="ECO:0000313" key="1">
    <source>
        <dbReference type="EMBL" id="TDN84610.1"/>
    </source>
</evidence>
<reference evidence="1 2" key="1">
    <citation type="submission" date="2019-03" db="EMBL/GenBank/DDBJ databases">
        <title>Genomic Encyclopedia of Type Strains, Phase IV (KMG-IV): sequencing the most valuable type-strain genomes for metagenomic binning, comparative biology and taxonomic classification.</title>
        <authorList>
            <person name="Goeker M."/>
        </authorList>
    </citation>
    <scope>NUCLEOTIDE SEQUENCE [LARGE SCALE GENOMIC DNA]</scope>
    <source>
        <strain evidence="1 2">DSM 25059</strain>
    </source>
</reference>
<dbReference type="Proteomes" id="UP000295493">
    <property type="component" value="Unassembled WGS sequence"/>
</dbReference>
<dbReference type="OrthoDB" id="9793188at2"/>
<accession>A0A4R6FTT1</accession>
<name>A0A4R6FTT1_9SPHN</name>
<dbReference type="Pfam" id="PF14081">
    <property type="entry name" value="DUF4262"/>
    <property type="match status" value="1"/>
</dbReference>
<dbReference type="InterPro" id="IPR025358">
    <property type="entry name" value="DUF4262"/>
</dbReference>